<dbReference type="Gene3D" id="3.30.40.10">
    <property type="entry name" value="Zinc/RING finger domain, C3HC4 (zinc finger)"/>
    <property type="match status" value="1"/>
</dbReference>
<comment type="caution">
    <text evidence="2">The sequence shown here is derived from an EMBL/GenBank/DDBJ whole genome shotgun (WGS) entry which is preliminary data.</text>
</comment>
<proteinExistence type="predicted"/>
<dbReference type="SUPFAM" id="SSF57850">
    <property type="entry name" value="RING/U-box"/>
    <property type="match status" value="1"/>
</dbReference>
<gene>
    <name evidence="2" type="ORF">IHE55_27250</name>
</gene>
<protein>
    <submittedName>
        <fullName evidence="2">UBP-type zinc finger domain-containing protein</fullName>
    </submittedName>
</protein>
<evidence type="ECO:0000259" key="1">
    <source>
        <dbReference type="PROSITE" id="PS50271"/>
    </source>
</evidence>
<dbReference type="InterPro" id="IPR001607">
    <property type="entry name" value="Znf_UBP"/>
</dbReference>
<evidence type="ECO:0000313" key="2">
    <source>
        <dbReference type="EMBL" id="MBH5338282.1"/>
    </source>
</evidence>
<dbReference type="EMBL" id="JACYXC010000001">
    <property type="protein sequence ID" value="MBH5338282.1"/>
    <property type="molecule type" value="Genomic_DNA"/>
</dbReference>
<reference evidence="2 3" key="1">
    <citation type="submission" date="2020-09" db="EMBL/GenBank/DDBJ databases">
        <title>Biosynthesis of the nuclear factor of activated T cells inhibitor NFAT-133 and its congeners in Streptomyces pactum.</title>
        <authorList>
            <person name="Zhou W."/>
            <person name="Posri P."/>
            <person name="Abugrain M.E."/>
            <person name="Weisberg A.J."/>
            <person name="Chang J.H."/>
            <person name="Mahmud T."/>
        </authorList>
    </citation>
    <scope>NUCLEOTIDE SEQUENCE [LARGE SCALE GENOMIC DNA]</scope>
    <source>
        <strain evidence="2 3">ATCC 27456</strain>
    </source>
</reference>
<accession>A0ABS0NT93</accession>
<dbReference type="PROSITE" id="PS50271">
    <property type="entry name" value="ZF_UBP"/>
    <property type="match status" value="1"/>
</dbReference>
<dbReference type="InterPro" id="IPR013083">
    <property type="entry name" value="Znf_RING/FYVE/PHD"/>
</dbReference>
<name>A0ABS0NT93_9ACTN</name>
<organism evidence="2 3">
    <name type="scientific">Streptomyces pactum</name>
    <dbReference type="NCBI Taxonomy" id="68249"/>
    <lineage>
        <taxon>Bacteria</taxon>
        <taxon>Bacillati</taxon>
        <taxon>Actinomycetota</taxon>
        <taxon>Actinomycetes</taxon>
        <taxon>Kitasatosporales</taxon>
        <taxon>Streptomycetaceae</taxon>
        <taxon>Streptomyces</taxon>
    </lineage>
</organism>
<evidence type="ECO:0000313" key="3">
    <source>
        <dbReference type="Proteomes" id="UP000807371"/>
    </source>
</evidence>
<dbReference type="Pfam" id="PF02148">
    <property type="entry name" value="zf-UBP"/>
    <property type="match status" value="1"/>
</dbReference>
<dbReference type="RefSeq" id="WP_197991462.1">
    <property type="nucleotide sequence ID" value="NZ_JACYXC010000001.1"/>
</dbReference>
<sequence length="105" mass="11397">MTTGGEEREQAVCTHLDQVREVPPSSADSCPACVAAGDTWVHLRMCQTCGSVGCCDSSRNKHATAHHRSTGHPLVRSFEPGEGWWWCYDDQVLFDVAGAAPPRPS</sequence>
<feature type="domain" description="UBP-type" evidence="1">
    <location>
        <begin position="11"/>
        <end position="105"/>
    </location>
</feature>
<dbReference type="Proteomes" id="UP000807371">
    <property type="component" value="Unassembled WGS sequence"/>
</dbReference>
<keyword evidence="3" id="KW-1185">Reference proteome</keyword>